<evidence type="ECO:0000313" key="2">
    <source>
        <dbReference type="Proteomes" id="UP001140091"/>
    </source>
</evidence>
<dbReference type="EMBL" id="JANBPK010000852">
    <property type="protein sequence ID" value="KAJ2930006.1"/>
    <property type="molecule type" value="Genomic_DNA"/>
</dbReference>
<protein>
    <submittedName>
        <fullName evidence="1">Uncharacterized protein</fullName>
    </submittedName>
</protein>
<gene>
    <name evidence="1" type="ORF">H1R20_g7090</name>
</gene>
<dbReference type="Proteomes" id="UP001140091">
    <property type="component" value="Unassembled WGS sequence"/>
</dbReference>
<keyword evidence="2" id="KW-1185">Reference proteome</keyword>
<proteinExistence type="predicted"/>
<reference evidence="1" key="1">
    <citation type="submission" date="2022-06" db="EMBL/GenBank/DDBJ databases">
        <title>Genome Sequence of Candolleomyces eurysporus.</title>
        <authorList>
            <person name="Buettner E."/>
        </authorList>
    </citation>
    <scope>NUCLEOTIDE SEQUENCE</scope>
    <source>
        <strain evidence="1">VTCC 930004</strain>
    </source>
</reference>
<comment type="caution">
    <text evidence="1">The sequence shown here is derived from an EMBL/GenBank/DDBJ whole genome shotgun (WGS) entry which is preliminary data.</text>
</comment>
<name>A0A9W8MGN9_9AGAR</name>
<evidence type="ECO:0000313" key="1">
    <source>
        <dbReference type="EMBL" id="KAJ2930006.1"/>
    </source>
</evidence>
<accession>A0A9W8MGN9</accession>
<organism evidence="1 2">
    <name type="scientific">Candolleomyces eurysporus</name>
    <dbReference type="NCBI Taxonomy" id="2828524"/>
    <lineage>
        <taxon>Eukaryota</taxon>
        <taxon>Fungi</taxon>
        <taxon>Dikarya</taxon>
        <taxon>Basidiomycota</taxon>
        <taxon>Agaricomycotina</taxon>
        <taxon>Agaricomycetes</taxon>
        <taxon>Agaricomycetidae</taxon>
        <taxon>Agaricales</taxon>
        <taxon>Agaricineae</taxon>
        <taxon>Psathyrellaceae</taxon>
        <taxon>Candolleomyces</taxon>
    </lineage>
</organism>
<feature type="non-terminal residue" evidence="1">
    <location>
        <position position="43"/>
    </location>
</feature>
<sequence>MFPKVTIALPTAQGYEPLLQLRPTDIQPNTNFIGMMVPIQQRQ</sequence>
<dbReference type="AlphaFoldDB" id="A0A9W8MGN9"/>